<keyword evidence="3" id="KW-1185">Reference proteome</keyword>
<feature type="transmembrane region" description="Helical" evidence="1">
    <location>
        <begin position="12"/>
        <end position="34"/>
    </location>
</feature>
<gene>
    <name evidence="2" type="ORF">NFRAN_2837</name>
</gene>
<evidence type="ECO:0000313" key="2">
    <source>
        <dbReference type="EMBL" id="VFJ15160.1"/>
    </source>
</evidence>
<dbReference type="Proteomes" id="UP000294299">
    <property type="component" value="Chromosome NFRAN"/>
</dbReference>
<dbReference type="AlphaFoldDB" id="A0A484IG63"/>
<protein>
    <submittedName>
        <fullName evidence="2">Uncharacterized protein</fullName>
    </submittedName>
</protein>
<proteinExistence type="predicted"/>
<keyword evidence="1" id="KW-1133">Transmembrane helix</keyword>
<keyword evidence="1" id="KW-0472">Membrane</keyword>
<name>A0A484IG63_9ARCH</name>
<sequence length="189" mass="21894">MNLYTARIMMIASIVIYGYFSFFSIIPSLTSLYVDDNNSEADLFYEGFAQVEDNNTTEPIIDNTTWISERENLKITMNLEPKIPIIDQWTLISFEIRNLTSDDLLLENGLLVNATITDHDGRLFKFPQKSVKDGMFNLEYIFPDDGQHRIILQFYKSNIAFIVASFDLTVPHPQPATDFWSQLFQPKPY</sequence>
<keyword evidence="1" id="KW-0812">Transmembrane</keyword>
<organism evidence="2 3">
    <name type="scientific">Candidatus Nitrosocosmicus franklandianus</name>
    <dbReference type="NCBI Taxonomy" id="1798806"/>
    <lineage>
        <taxon>Archaea</taxon>
        <taxon>Nitrososphaerota</taxon>
        <taxon>Nitrososphaeria</taxon>
        <taxon>Nitrososphaerales</taxon>
        <taxon>Nitrososphaeraceae</taxon>
        <taxon>Candidatus Nitrosocosmicus</taxon>
    </lineage>
</organism>
<dbReference type="RefSeq" id="WP_134485160.1">
    <property type="nucleotide sequence ID" value="NZ_LR216287.1"/>
</dbReference>
<evidence type="ECO:0000313" key="3">
    <source>
        <dbReference type="Proteomes" id="UP000294299"/>
    </source>
</evidence>
<dbReference type="GeneID" id="39421965"/>
<accession>A0A484IG63</accession>
<evidence type="ECO:0000256" key="1">
    <source>
        <dbReference type="SAM" id="Phobius"/>
    </source>
</evidence>
<dbReference type="EMBL" id="LR216287">
    <property type="protein sequence ID" value="VFJ15160.1"/>
    <property type="molecule type" value="Genomic_DNA"/>
</dbReference>
<reference evidence="2 3" key="1">
    <citation type="submission" date="2019-02" db="EMBL/GenBank/DDBJ databases">
        <authorList>
            <person name="Lehtovirta-Morley E L."/>
        </authorList>
    </citation>
    <scope>NUCLEOTIDE SEQUENCE [LARGE SCALE GENOMIC DNA]</scope>
    <source>
        <strain evidence="2">NFRAN1</strain>
    </source>
</reference>
<dbReference type="OrthoDB" id="11523at2157"/>
<dbReference type="KEGG" id="nfn:NFRAN_2837"/>